<keyword evidence="5" id="KW-0560">Oxidoreductase</keyword>
<evidence type="ECO:0000256" key="12">
    <source>
        <dbReference type="ARBA" id="ARBA00048445"/>
    </source>
</evidence>
<dbReference type="InterPro" id="IPR046373">
    <property type="entry name" value="Acyl-CoA_Oxase/DH_mid-dom_sf"/>
</dbReference>
<evidence type="ECO:0000256" key="6">
    <source>
        <dbReference type="ARBA" id="ARBA00023033"/>
    </source>
</evidence>
<dbReference type="EC" id="1.14.14.21" evidence="9"/>
<evidence type="ECO:0000259" key="15">
    <source>
        <dbReference type="Pfam" id="PF02771"/>
    </source>
</evidence>
<keyword evidence="2" id="KW-0285">Flavoprotein</keyword>
<evidence type="ECO:0000256" key="11">
    <source>
        <dbReference type="ARBA" id="ARBA00047859"/>
    </source>
</evidence>
<dbReference type="InterPro" id="IPR006091">
    <property type="entry name" value="Acyl-CoA_Oxase/DH_mid-dom"/>
</dbReference>
<dbReference type="GO" id="GO:0003995">
    <property type="term" value="F:acyl-CoA dehydrogenase activity"/>
    <property type="evidence" value="ECO:0007669"/>
    <property type="project" value="TreeGrafter"/>
</dbReference>
<gene>
    <name evidence="17" type="ORF">Pfl04_43120</name>
</gene>
<organism evidence="17 18">
    <name type="scientific">Planosporangium flavigriseum</name>
    <dbReference type="NCBI Taxonomy" id="373681"/>
    <lineage>
        <taxon>Bacteria</taxon>
        <taxon>Bacillati</taxon>
        <taxon>Actinomycetota</taxon>
        <taxon>Actinomycetes</taxon>
        <taxon>Micromonosporales</taxon>
        <taxon>Micromonosporaceae</taxon>
        <taxon>Planosporangium</taxon>
    </lineage>
</organism>
<dbReference type="PIRSF" id="PIRSF016578">
    <property type="entry name" value="HsaA"/>
    <property type="match status" value="1"/>
</dbReference>
<proteinExistence type="inferred from homology"/>
<dbReference type="CDD" id="cd00567">
    <property type="entry name" value="ACAD"/>
    <property type="match status" value="1"/>
</dbReference>
<dbReference type="RefSeq" id="WP_168073289.1">
    <property type="nucleotide sequence ID" value="NZ_BAAAQJ010000008.1"/>
</dbReference>
<evidence type="ECO:0000256" key="1">
    <source>
        <dbReference type="ARBA" id="ARBA00004496"/>
    </source>
</evidence>
<comment type="pathway">
    <text evidence="7">Sulfur metabolism; dibenzothiophene degradation.</text>
</comment>
<evidence type="ECO:0000313" key="17">
    <source>
        <dbReference type="EMBL" id="GIG75908.1"/>
    </source>
</evidence>
<accession>A0A8J3LMJ0</accession>
<dbReference type="GO" id="GO:0050660">
    <property type="term" value="F:flavin adenine dinucleotide binding"/>
    <property type="evidence" value="ECO:0007669"/>
    <property type="project" value="InterPro"/>
</dbReference>
<evidence type="ECO:0000256" key="7">
    <source>
        <dbReference type="ARBA" id="ARBA00034307"/>
    </source>
</evidence>
<dbReference type="Pfam" id="PF02770">
    <property type="entry name" value="Acyl-CoA_dh_M"/>
    <property type="match status" value="1"/>
</dbReference>
<evidence type="ECO:0000256" key="13">
    <source>
        <dbReference type="ARBA" id="ARBA00049456"/>
    </source>
</evidence>
<comment type="catalytic activity">
    <reaction evidence="13">
        <text>dibenzothiophene + 2 FMNH2 + 2 O2 = dibenzothiophene 5,5-dioxide + 2 FMN + 2 H2O + 2 H(+)</text>
        <dbReference type="Rhea" id="RHEA:49072"/>
        <dbReference type="ChEBI" id="CHEBI:15377"/>
        <dbReference type="ChEBI" id="CHEBI:15378"/>
        <dbReference type="ChEBI" id="CHEBI:15379"/>
        <dbReference type="ChEBI" id="CHEBI:23681"/>
        <dbReference type="ChEBI" id="CHEBI:57618"/>
        <dbReference type="ChEBI" id="CHEBI:58210"/>
        <dbReference type="ChEBI" id="CHEBI:90356"/>
        <dbReference type="EC" id="1.14.14.21"/>
    </reaction>
</comment>
<evidence type="ECO:0000259" key="16">
    <source>
        <dbReference type="Pfam" id="PF08028"/>
    </source>
</evidence>
<dbReference type="PANTHER" id="PTHR43884">
    <property type="entry name" value="ACYL-COA DEHYDROGENASE"/>
    <property type="match status" value="1"/>
</dbReference>
<keyword evidence="18" id="KW-1185">Reference proteome</keyword>
<evidence type="ECO:0000256" key="8">
    <source>
        <dbReference type="ARBA" id="ARBA00034317"/>
    </source>
</evidence>
<comment type="catalytic activity">
    <reaction evidence="12">
        <text>dibenzothiophene 5-oxide + FMNH2 + O2 = dibenzothiophene 5,5-dioxide + FMN + H2O + H(+)</text>
        <dbReference type="Rhea" id="RHEA:49080"/>
        <dbReference type="ChEBI" id="CHEBI:15377"/>
        <dbReference type="ChEBI" id="CHEBI:15378"/>
        <dbReference type="ChEBI" id="CHEBI:15379"/>
        <dbReference type="ChEBI" id="CHEBI:23683"/>
        <dbReference type="ChEBI" id="CHEBI:57618"/>
        <dbReference type="ChEBI" id="CHEBI:58210"/>
        <dbReference type="ChEBI" id="CHEBI:90356"/>
    </reaction>
</comment>
<dbReference type="GO" id="GO:0005737">
    <property type="term" value="C:cytoplasm"/>
    <property type="evidence" value="ECO:0007669"/>
    <property type="project" value="UniProtKB-SubCell"/>
</dbReference>
<keyword evidence="3" id="KW-0288">FMN</keyword>
<comment type="subcellular location">
    <subcellularLocation>
        <location evidence="1">Cytoplasm</location>
    </subcellularLocation>
</comment>
<dbReference type="InterPro" id="IPR013107">
    <property type="entry name" value="Acyl-CoA_DH_C"/>
</dbReference>
<evidence type="ECO:0000313" key="18">
    <source>
        <dbReference type="Proteomes" id="UP000653674"/>
    </source>
</evidence>
<dbReference type="InterPro" id="IPR009100">
    <property type="entry name" value="AcylCoA_DH/oxidase_NM_dom_sf"/>
</dbReference>
<feature type="domain" description="Acyl-CoA dehydrogenase/oxidase N-terminal" evidence="15">
    <location>
        <begin position="8"/>
        <end position="86"/>
    </location>
</feature>
<dbReference type="Pfam" id="PF08028">
    <property type="entry name" value="Acyl-CoA_dh_2"/>
    <property type="match status" value="1"/>
</dbReference>
<evidence type="ECO:0000256" key="9">
    <source>
        <dbReference type="ARBA" id="ARBA00034328"/>
    </source>
</evidence>
<evidence type="ECO:0000256" key="3">
    <source>
        <dbReference type="ARBA" id="ARBA00022643"/>
    </source>
</evidence>
<dbReference type="Gene3D" id="1.10.540.10">
    <property type="entry name" value="Acyl-CoA dehydrogenase/oxidase, N-terminal domain"/>
    <property type="match status" value="1"/>
</dbReference>
<comment type="similarity">
    <text evidence="8">Belongs to the DszC flavin monooxygenase family.</text>
</comment>
<keyword evidence="4" id="KW-0547">Nucleotide-binding</keyword>
<dbReference type="Pfam" id="PF02771">
    <property type="entry name" value="Acyl-CoA_dh_N"/>
    <property type="match status" value="1"/>
</dbReference>
<protein>
    <recommendedName>
        <fullName evidence="10">Dibenzothiophene monooxygenase</fullName>
        <ecNumber evidence="9">1.14.14.21</ecNumber>
    </recommendedName>
</protein>
<feature type="domain" description="Acyl-CoA oxidase/dehydrogenase middle" evidence="14">
    <location>
        <begin position="123"/>
        <end position="214"/>
    </location>
</feature>
<dbReference type="Gene3D" id="1.20.140.10">
    <property type="entry name" value="Butyryl-CoA Dehydrogenase, subunit A, domain 3"/>
    <property type="match status" value="1"/>
</dbReference>
<dbReference type="AlphaFoldDB" id="A0A8J3LMJ0"/>
<dbReference type="GO" id="GO:0004497">
    <property type="term" value="F:monooxygenase activity"/>
    <property type="evidence" value="ECO:0007669"/>
    <property type="project" value="UniProtKB-KW"/>
</dbReference>
<evidence type="ECO:0000256" key="5">
    <source>
        <dbReference type="ARBA" id="ARBA00023002"/>
    </source>
</evidence>
<evidence type="ECO:0000259" key="14">
    <source>
        <dbReference type="Pfam" id="PF02770"/>
    </source>
</evidence>
<reference evidence="17" key="1">
    <citation type="submission" date="2021-01" db="EMBL/GenBank/DDBJ databases">
        <title>Whole genome shotgun sequence of Planosporangium flavigriseum NBRC 105377.</title>
        <authorList>
            <person name="Komaki H."/>
            <person name="Tamura T."/>
        </authorList>
    </citation>
    <scope>NUCLEOTIDE SEQUENCE</scope>
    <source>
        <strain evidence="17">NBRC 105377</strain>
    </source>
</reference>
<dbReference type="SUPFAM" id="SSF56645">
    <property type="entry name" value="Acyl-CoA dehydrogenase NM domain-like"/>
    <property type="match status" value="1"/>
</dbReference>
<comment type="caution">
    <text evidence="17">The sequence shown here is derived from an EMBL/GenBank/DDBJ whole genome shotgun (WGS) entry which is preliminary data.</text>
</comment>
<dbReference type="SUPFAM" id="SSF47203">
    <property type="entry name" value="Acyl-CoA dehydrogenase C-terminal domain-like"/>
    <property type="match status" value="1"/>
</dbReference>
<keyword evidence="6" id="KW-0503">Monooxygenase</keyword>
<dbReference type="InterPro" id="IPR013786">
    <property type="entry name" value="AcylCoA_DH/ox_N"/>
</dbReference>
<comment type="catalytic activity">
    <reaction evidence="11">
        <text>dibenzothiophene + FMNH2 + O2 = dibenzothiophene 5-oxide + FMN + H2O + H(+)</text>
        <dbReference type="Rhea" id="RHEA:49076"/>
        <dbReference type="ChEBI" id="CHEBI:15377"/>
        <dbReference type="ChEBI" id="CHEBI:15378"/>
        <dbReference type="ChEBI" id="CHEBI:15379"/>
        <dbReference type="ChEBI" id="CHEBI:23681"/>
        <dbReference type="ChEBI" id="CHEBI:23683"/>
        <dbReference type="ChEBI" id="CHEBI:57618"/>
        <dbReference type="ChEBI" id="CHEBI:58210"/>
    </reaction>
</comment>
<dbReference type="Gene3D" id="2.40.110.10">
    <property type="entry name" value="Butyryl-CoA Dehydrogenase, subunit A, domain 2"/>
    <property type="match status" value="1"/>
</dbReference>
<dbReference type="EMBL" id="BONU01000040">
    <property type="protein sequence ID" value="GIG75908.1"/>
    <property type="molecule type" value="Genomic_DNA"/>
</dbReference>
<evidence type="ECO:0000256" key="2">
    <source>
        <dbReference type="ARBA" id="ARBA00022630"/>
    </source>
</evidence>
<dbReference type="InterPro" id="IPR036250">
    <property type="entry name" value="AcylCo_DH-like_C"/>
</dbReference>
<dbReference type="Proteomes" id="UP000653674">
    <property type="component" value="Unassembled WGS sequence"/>
</dbReference>
<evidence type="ECO:0000256" key="10">
    <source>
        <dbReference type="ARBA" id="ARBA00034345"/>
    </source>
</evidence>
<dbReference type="InterPro" id="IPR037069">
    <property type="entry name" value="AcylCoA_DH/ox_N_sf"/>
</dbReference>
<dbReference type="PANTHER" id="PTHR43884:SF12">
    <property type="entry name" value="ISOVALERYL-COA DEHYDROGENASE, MITOCHONDRIAL-RELATED"/>
    <property type="match status" value="1"/>
</dbReference>
<evidence type="ECO:0000256" key="4">
    <source>
        <dbReference type="ARBA" id="ARBA00022741"/>
    </source>
</evidence>
<sequence length="388" mass="40080">MTDALAAARRLAPRFAARAAGYDAGGAFPVDDFADLRQAGLFGLMVPERLGGTGAGFADYAAVAYELARGNGATALVFNMHASVTGALAGIPDTLIEALGVPESFLTARDRVLSAVADGAWYAVAMSERGVGSRLSQLSTMYTAERDGFHIKGSKTFVSGAGHADAYLVAARSAADPTLVSQFLVPADADGVTVEPTWDALGMRATSSHDLHLDVSVPADALLGGVEGLALLVAQLMPHWMVASYAAVYVGVAQAAVDAAVDHLTERRLAHLPAARARIGRADAAVAAARLVVDEAARRVDAAPGEPETNRWVWRAKLLAGTTAADVAASMLEAAGTSATRRGSALERLYRDARCGSLQPATSDVCADWLGVAALGGDPEAEGTGPRW</sequence>
<name>A0A8J3LMJ0_9ACTN</name>
<feature type="domain" description="Acyl-CoA dehydrogenase C-terminal" evidence="16">
    <location>
        <begin position="245"/>
        <end position="356"/>
    </location>
</feature>